<keyword evidence="3" id="KW-1185">Reference proteome</keyword>
<comment type="caution">
    <text evidence="2">The sequence shown here is derived from an EMBL/GenBank/DDBJ whole genome shotgun (WGS) entry which is preliminary data.</text>
</comment>
<protein>
    <recommendedName>
        <fullName evidence="4">Ty3-gypsy retrotransposon protein</fullName>
    </recommendedName>
</protein>
<evidence type="ECO:0000313" key="2">
    <source>
        <dbReference type="EMBL" id="KAG8383497.1"/>
    </source>
</evidence>
<reference evidence="2" key="1">
    <citation type="submission" date="2019-10" db="EMBL/GenBank/DDBJ databases">
        <authorList>
            <person name="Zhang R."/>
            <person name="Pan Y."/>
            <person name="Wang J."/>
            <person name="Ma R."/>
            <person name="Yu S."/>
        </authorList>
    </citation>
    <scope>NUCLEOTIDE SEQUENCE</scope>
    <source>
        <strain evidence="2">LA-IB0</strain>
        <tissue evidence="2">Leaf</tissue>
    </source>
</reference>
<organism evidence="2 3">
    <name type="scientific">Buddleja alternifolia</name>
    <dbReference type="NCBI Taxonomy" id="168488"/>
    <lineage>
        <taxon>Eukaryota</taxon>
        <taxon>Viridiplantae</taxon>
        <taxon>Streptophyta</taxon>
        <taxon>Embryophyta</taxon>
        <taxon>Tracheophyta</taxon>
        <taxon>Spermatophyta</taxon>
        <taxon>Magnoliopsida</taxon>
        <taxon>eudicotyledons</taxon>
        <taxon>Gunneridae</taxon>
        <taxon>Pentapetalae</taxon>
        <taxon>asterids</taxon>
        <taxon>lamiids</taxon>
        <taxon>Lamiales</taxon>
        <taxon>Scrophulariaceae</taxon>
        <taxon>Buddlejeae</taxon>
        <taxon>Buddleja</taxon>
    </lineage>
</organism>
<feature type="compositionally biased region" description="Basic and acidic residues" evidence="1">
    <location>
        <begin position="243"/>
        <end position="261"/>
    </location>
</feature>
<dbReference type="Proteomes" id="UP000826271">
    <property type="component" value="Unassembled WGS sequence"/>
</dbReference>
<name>A0AAV6XTN7_9LAMI</name>
<accession>A0AAV6XTN7</accession>
<dbReference type="PANTHER" id="PTHR33437">
    <property type="entry name" value="OS06G0361200 PROTEIN"/>
    <property type="match status" value="1"/>
</dbReference>
<proteinExistence type="predicted"/>
<evidence type="ECO:0000313" key="3">
    <source>
        <dbReference type="Proteomes" id="UP000826271"/>
    </source>
</evidence>
<evidence type="ECO:0008006" key="4">
    <source>
        <dbReference type="Google" id="ProtNLM"/>
    </source>
</evidence>
<feature type="region of interest" description="Disordered" evidence="1">
    <location>
        <begin position="243"/>
        <end position="264"/>
    </location>
</feature>
<sequence>MQEKEYPFPDSDVSHIFDELLAGKLIELPEPNRPEEAGKVNDPKYCKYHRVVSHPIEKCFVVKDKTMALARDGKIILDSEDAPPALQFGSLEPAMVKVLLANEGIMNKENSIDKFEEDGEWILVTRRRRQRRCIDELHPLFLKKSYSPTVRKLNPVKVLKTPHVNFKKSSKSNHKTPVTLDDFFLKRLIMPITKIDSSPPNDSSPVKIPCQKLQGTFSPKVYKLLEKFGYDFSNPSGLGKLEPELTGKRIHEGDGKGKKPNDNYVSVFDRLGTPTTRPSVFGRLGSSS</sequence>
<evidence type="ECO:0000256" key="1">
    <source>
        <dbReference type="SAM" id="MobiDB-lite"/>
    </source>
</evidence>
<dbReference type="EMBL" id="WHWC01000004">
    <property type="protein sequence ID" value="KAG8383497.1"/>
    <property type="molecule type" value="Genomic_DNA"/>
</dbReference>
<dbReference type="AlphaFoldDB" id="A0AAV6XTN7"/>
<dbReference type="PANTHER" id="PTHR33437:SF2">
    <property type="entry name" value="OS06G0361200 PROTEIN"/>
    <property type="match status" value="1"/>
</dbReference>
<gene>
    <name evidence="2" type="ORF">BUALT_Bualt04G0019400</name>
</gene>